<proteinExistence type="predicted"/>
<reference evidence="1 2" key="1">
    <citation type="submission" date="2015-04" db="EMBL/GenBank/DDBJ databases">
        <authorList>
            <person name="Heijne W.H."/>
            <person name="Fedorova N.D."/>
            <person name="Nierman W.C."/>
            <person name="Vollebregt A.W."/>
            <person name="Zhao Z."/>
            <person name="Wu L."/>
            <person name="Kumar M."/>
            <person name="Stam H."/>
            <person name="van den Berg M.A."/>
            <person name="Pel H.J."/>
        </authorList>
    </citation>
    <scope>NUCLEOTIDE SEQUENCE [LARGE SCALE GENOMIC DNA]</scope>
    <source>
        <strain evidence="1 2">CBS 393.64</strain>
    </source>
</reference>
<dbReference type="RefSeq" id="XP_013324613.1">
    <property type="nucleotide sequence ID" value="XM_013469159.1"/>
</dbReference>
<dbReference type="AlphaFoldDB" id="A0A0F4YJD5"/>
<evidence type="ECO:0000313" key="1">
    <source>
        <dbReference type="EMBL" id="KKA18001.1"/>
    </source>
</evidence>
<keyword evidence="2" id="KW-1185">Reference proteome</keyword>
<organism evidence="1 2">
    <name type="scientific">Rasamsonia emersonii (strain ATCC 16479 / CBS 393.64 / IMI 116815)</name>
    <dbReference type="NCBI Taxonomy" id="1408163"/>
    <lineage>
        <taxon>Eukaryota</taxon>
        <taxon>Fungi</taxon>
        <taxon>Dikarya</taxon>
        <taxon>Ascomycota</taxon>
        <taxon>Pezizomycotina</taxon>
        <taxon>Eurotiomycetes</taxon>
        <taxon>Eurotiomycetidae</taxon>
        <taxon>Eurotiales</taxon>
        <taxon>Trichocomaceae</taxon>
        <taxon>Rasamsonia</taxon>
    </lineage>
</organism>
<accession>A0A0F4YJD5</accession>
<dbReference type="GeneID" id="25320308"/>
<dbReference type="EMBL" id="LASV01000514">
    <property type="protein sequence ID" value="KKA18001.1"/>
    <property type="molecule type" value="Genomic_DNA"/>
</dbReference>
<sequence length="100" mass="11565">MQRVHQPQLDRVGRAYLDLRGTIRGRGAFEGPRPQLRRHLLRDLPDLEPDQGLGPEYGRVHRASVREIPGDPWSGVFCDQGLRREEDRHIGRDCPELCLF</sequence>
<protein>
    <submittedName>
        <fullName evidence="1">Uncharacterized protein</fullName>
    </submittedName>
</protein>
<comment type="caution">
    <text evidence="1">The sequence shown here is derived from an EMBL/GenBank/DDBJ whole genome shotgun (WGS) entry which is preliminary data.</text>
</comment>
<dbReference type="Proteomes" id="UP000053958">
    <property type="component" value="Unassembled WGS sequence"/>
</dbReference>
<evidence type="ECO:0000313" key="2">
    <source>
        <dbReference type="Proteomes" id="UP000053958"/>
    </source>
</evidence>
<name>A0A0F4YJD5_RASE3</name>
<gene>
    <name evidence="1" type="ORF">T310_8043</name>
</gene>